<dbReference type="AlphaFoldDB" id="A0A9X0C4F6"/>
<evidence type="ECO:0000313" key="1">
    <source>
        <dbReference type="EMBL" id="KAJ5501859.1"/>
    </source>
</evidence>
<evidence type="ECO:0000313" key="2">
    <source>
        <dbReference type="Proteomes" id="UP001149954"/>
    </source>
</evidence>
<name>A0A9X0C4F6_9EURO</name>
<sequence>MVIAQPFSSGWSNQVFRNNYKRNVTTITDEGLSAWYRFNAAGACASDGGTVGNTVSQLQLEYEAKVIAQDKIFYSALLGSVGQVTVEVDGGDLGANWTHTPIGNTGIYYGSVAFKGHSGGVEITITRDGGTIVGSERAGNSISVKLPSLVNKVCIQRWGKGNFAGLCGFACSLGYCPVGACVYSQMGAQMLVANGIKSYPKAGESASYSGVCSFACNYGNCMPGVCGTVEAPLTVPTVSPFTADTCTGGSGSGTLAGLCSYGCNNIPRAANTSITGLSTMGGDSGLCNFACTRSYCPSPTFVDNSELPGPACTESEVCDFSKSFSTLDALEAALNKLEPACTLTNFTGITSSYDNKFDEYVKYIEEVIPDQLDAFMRSEAPYGPGNQFFHCTYKFIGRNSTTSSCPGDIGIKSDTYIAYYELVDEEGFYSKLSTDYGINPSLVQFGKRKYDEICSPVMDETGCVAVHAEYIGYPVKAPTSDITATNPKDIMIKALPNIQNLTSIISVAKIDLALGSWFGSTDDLVQSLSMAVFMPSQAVTSMQAVVEVAESYEKTEKKKMISEILMGVLLVVPFLGELDLVADAFVGLSRIAR</sequence>
<keyword evidence="2" id="KW-1185">Reference proteome</keyword>
<reference evidence="1" key="2">
    <citation type="journal article" date="2023" name="IMA Fungus">
        <title>Comparative genomic study of the Penicillium genus elucidates a diverse pangenome and 15 lateral gene transfer events.</title>
        <authorList>
            <person name="Petersen C."/>
            <person name="Sorensen T."/>
            <person name="Nielsen M.R."/>
            <person name="Sondergaard T.E."/>
            <person name="Sorensen J.L."/>
            <person name="Fitzpatrick D.A."/>
            <person name="Frisvad J.C."/>
            <person name="Nielsen K.L."/>
        </authorList>
    </citation>
    <scope>NUCLEOTIDE SEQUENCE</scope>
    <source>
        <strain evidence="1">IBT 29495</strain>
    </source>
</reference>
<proteinExistence type="predicted"/>
<organism evidence="1 2">
    <name type="scientific">Penicillium fimorum</name>
    <dbReference type="NCBI Taxonomy" id="1882269"/>
    <lineage>
        <taxon>Eukaryota</taxon>
        <taxon>Fungi</taxon>
        <taxon>Dikarya</taxon>
        <taxon>Ascomycota</taxon>
        <taxon>Pezizomycotina</taxon>
        <taxon>Eurotiomycetes</taxon>
        <taxon>Eurotiomycetidae</taxon>
        <taxon>Eurotiales</taxon>
        <taxon>Aspergillaceae</taxon>
        <taxon>Penicillium</taxon>
    </lineage>
</organism>
<accession>A0A9X0C4F6</accession>
<dbReference type="GO" id="GO:0051118">
    <property type="term" value="F:glucan endo-1,3-alpha-glucosidase activity"/>
    <property type="evidence" value="ECO:0007669"/>
    <property type="project" value="InterPro"/>
</dbReference>
<reference evidence="1" key="1">
    <citation type="submission" date="2022-12" db="EMBL/GenBank/DDBJ databases">
        <authorList>
            <person name="Petersen C."/>
        </authorList>
    </citation>
    <scope>NUCLEOTIDE SEQUENCE</scope>
    <source>
        <strain evidence="1">IBT 29495</strain>
    </source>
</reference>
<dbReference type="Pfam" id="PF03659">
    <property type="entry name" value="Glyco_hydro_71"/>
    <property type="match status" value="1"/>
</dbReference>
<protein>
    <submittedName>
        <fullName evidence="1">Carbohydrate-binding module family 24 protein</fullName>
    </submittedName>
</protein>
<dbReference type="Proteomes" id="UP001149954">
    <property type="component" value="Unassembled WGS sequence"/>
</dbReference>
<dbReference type="EMBL" id="JAPWDS010000003">
    <property type="protein sequence ID" value="KAJ5501859.1"/>
    <property type="molecule type" value="Genomic_DNA"/>
</dbReference>
<comment type="caution">
    <text evidence="1">The sequence shown here is derived from an EMBL/GenBank/DDBJ whole genome shotgun (WGS) entry which is preliminary data.</text>
</comment>
<dbReference type="InterPro" id="IPR005197">
    <property type="entry name" value="Glyco_hydro_71"/>
</dbReference>
<gene>
    <name evidence="1" type="ORF">N7463_004733</name>
</gene>
<dbReference type="OrthoDB" id="1046782at2759"/>